<dbReference type="PANTHER" id="PTHR43431">
    <property type="entry name" value="OXIDOREDUCTASE, SHORT CHAIN DEHYDROGENASE/REDUCTASE FAMILY (AFU_ORTHOLOGUE AFUA_5G14000)"/>
    <property type="match status" value="1"/>
</dbReference>
<evidence type="ECO:0000313" key="2">
    <source>
        <dbReference type="Proteomes" id="UP000001213"/>
    </source>
</evidence>
<evidence type="ECO:0000313" key="1">
    <source>
        <dbReference type="EMBL" id="ADG78774.1"/>
    </source>
</evidence>
<dbReference type="STRING" id="521096.Tpau_2164"/>
<reference evidence="1 2" key="2">
    <citation type="journal article" date="2011" name="Stand. Genomic Sci.">
        <title>Complete genome sequence of Tsukamurella paurometabola type strain (no. 33).</title>
        <authorList>
            <person name="Munk A.C."/>
            <person name="Lapidus A."/>
            <person name="Lucas S."/>
            <person name="Nolan M."/>
            <person name="Tice H."/>
            <person name="Cheng J.F."/>
            <person name="Del Rio T.G."/>
            <person name="Goodwin L."/>
            <person name="Pitluck S."/>
            <person name="Liolios K."/>
            <person name="Huntemann M."/>
            <person name="Ivanova N."/>
            <person name="Mavromatis K."/>
            <person name="Mikhailova N."/>
            <person name="Pati A."/>
            <person name="Chen A."/>
            <person name="Palaniappan K."/>
            <person name="Tapia R."/>
            <person name="Han C."/>
            <person name="Land M."/>
            <person name="Hauser L."/>
            <person name="Chang Y.J."/>
            <person name="Jeffries C.D."/>
            <person name="Brettin T."/>
            <person name="Yasawong M."/>
            <person name="Brambilla E.M."/>
            <person name="Rohde M."/>
            <person name="Sikorski J."/>
            <person name="Goker M."/>
            <person name="Detter J.C."/>
            <person name="Woyke T."/>
            <person name="Bristow J."/>
            <person name="Eisen J.A."/>
            <person name="Markowitz V."/>
            <person name="Hugenholtz P."/>
            <person name="Kyrpides N.C."/>
            <person name="Klenk H.P."/>
        </authorList>
    </citation>
    <scope>NUCLEOTIDE SEQUENCE [LARGE SCALE GENOMIC DNA]</scope>
    <source>
        <strain evidence="2">ATCC 8368 / DSM 20162 / CCUG 35730 / CIP 100753 / JCM 10117 / KCTC 9821 / NBRC 16120 / NCIMB 702349 / NCTC 13040</strain>
    </source>
</reference>
<dbReference type="Proteomes" id="UP000001213">
    <property type="component" value="Chromosome"/>
</dbReference>
<dbReference type="Gene3D" id="3.40.50.720">
    <property type="entry name" value="NAD(P)-binding Rossmann-like Domain"/>
    <property type="match status" value="1"/>
</dbReference>
<dbReference type="SUPFAM" id="SSF51735">
    <property type="entry name" value="NAD(P)-binding Rossmann-fold domains"/>
    <property type="match status" value="1"/>
</dbReference>
<dbReference type="PANTHER" id="PTHR43431:SF7">
    <property type="entry name" value="OXIDOREDUCTASE, SHORT CHAIN DEHYDROGENASE_REDUCTASE FAMILY (AFU_ORTHOLOGUE AFUA_5G14000)"/>
    <property type="match status" value="1"/>
</dbReference>
<dbReference type="RefSeq" id="WP_013126796.1">
    <property type="nucleotide sequence ID" value="NC_014158.1"/>
</dbReference>
<accession>D5UPL8</accession>
<dbReference type="HOGENOM" id="CLU_010194_17_2_11"/>
<sequence length="239" mass="24451">MTSTTATPVLFVLGVGPGLGMSVARAFAHRGYRIALGSRSTDRHRGYLGELRELGVDAAAFEVDVLRSGSIAAAVSAVRERFGRIDVAYYGAAAPVAMGPIAELDPQGAAEAMGTVTPAVEFAQAVLPELRAHSGGLVFVGGLSAVLPMPDAGGLSLVAAAYRSYARNLHAALASEGVYVGILTVGGMIAGGDIANAMAASTPAEELAPITLQPDDLAETVWRLVADRAHHEAVVDAMS</sequence>
<name>D5UPL8_TSUPD</name>
<reference evidence="2" key="1">
    <citation type="submission" date="2010-03" db="EMBL/GenBank/DDBJ databases">
        <title>The complete chromosome of Tsukamurella paurometabola DSM 20162.</title>
        <authorList>
            <consortium name="US DOE Joint Genome Institute (JGI-PGF)"/>
            <person name="Lucas S."/>
            <person name="Copeland A."/>
            <person name="Lapidus A."/>
            <person name="Glavina del Rio T."/>
            <person name="Dalin E."/>
            <person name="Tice H."/>
            <person name="Bruce D."/>
            <person name="Goodwin L."/>
            <person name="Pitluck S."/>
            <person name="Kyrpides N."/>
            <person name="Mavromatis K."/>
            <person name="Ivanova N."/>
            <person name="Mikhailova N."/>
            <person name="Munk A.C."/>
            <person name="Brettin T."/>
            <person name="Detter J.C."/>
            <person name="Tapia R."/>
            <person name="Han C."/>
            <person name="Larimer F."/>
            <person name="Land M."/>
            <person name="Hauser L."/>
            <person name="Markowitz V."/>
            <person name="Cheng J.-F."/>
            <person name="Hugenholtz P."/>
            <person name="Woyke T."/>
            <person name="Wu D."/>
            <person name="Jando M."/>
            <person name="Brambilla E."/>
            <person name="Klenk H.-P."/>
            <person name="Eisen J.A."/>
        </authorList>
    </citation>
    <scope>NUCLEOTIDE SEQUENCE [LARGE SCALE GENOMIC DNA]</scope>
    <source>
        <strain evidence="2">ATCC 8368 / DSM 20162 / CCUG 35730 / CIP 100753 / JCM 10117 / KCTC 9821 / NBRC 16120 / NCIMB 702349 / NCTC 13040</strain>
    </source>
</reference>
<dbReference type="Pfam" id="PF00106">
    <property type="entry name" value="adh_short"/>
    <property type="match status" value="1"/>
</dbReference>
<dbReference type="InterPro" id="IPR036291">
    <property type="entry name" value="NAD(P)-bd_dom_sf"/>
</dbReference>
<dbReference type="eggNOG" id="COG4221">
    <property type="taxonomic scope" value="Bacteria"/>
</dbReference>
<dbReference type="KEGG" id="tpr:Tpau_2164"/>
<dbReference type="AlphaFoldDB" id="D5UPL8"/>
<dbReference type="EMBL" id="CP001966">
    <property type="protein sequence ID" value="ADG78774.1"/>
    <property type="molecule type" value="Genomic_DNA"/>
</dbReference>
<organism evidence="1 2">
    <name type="scientific">Tsukamurella paurometabola (strain ATCC 8368 / DSM 20162 / CCUG 35730 / CIP 100753 / JCM 10117 / KCTC 9821 / NBRC 16120 / NCIMB 702349 / NCTC 13040)</name>
    <name type="common">Corynebacterium paurometabolum</name>
    <dbReference type="NCBI Taxonomy" id="521096"/>
    <lineage>
        <taxon>Bacteria</taxon>
        <taxon>Bacillati</taxon>
        <taxon>Actinomycetota</taxon>
        <taxon>Actinomycetes</taxon>
        <taxon>Mycobacteriales</taxon>
        <taxon>Tsukamurellaceae</taxon>
        <taxon>Tsukamurella</taxon>
    </lineage>
</organism>
<keyword evidence="2" id="KW-1185">Reference proteome</keyword>
<proteinExistence type="predicted"/>
<dbReference type="InterPro" id="IPR002347">
    <property type="entry name" value="SDR_fam"/>
</dbReference>
<protein>
    <submittedName>
        <fullName evidence="1">Short-chain dehydrogenase/reductase SDR</fullName>
    </submittedName>
</protein>
<gene>
    <name evidence="1" type="ordered locus">Tpau_2164</name>
</gene>